<organism evidence="1 2">
    <name type="scientific">Pleuronectes platessa</name>
    <name type="common">European plaice</name>
    <dbReference type="NCBI Taxonomy" id="8262"/>
    <lineage>
        <taxon>Eukaryota</taxon>
        <taxon>Metazoa</taxon>
        <taxon>Chordata</taxon>
        <taxon>Craniata</taxon>
        <taxon>Vertebrata</taxon>
        <taxon>Euteleostomi</taxon>
        <taxon>Actinopterygii</taxon>
        <taxon>Neopterygii</taxon>
        <taxon>Teleostei</taxon>
        <taxon>Neoteleostei</taxon>
        <taxon>Acanthomorphata</taxon>
        <taxon>Carangaria</taxon>
        <taxon>Pleuronectiformes</taxon>
        <taxon>Pleuronectoidei</taxon>
        <taxon>Pleuronectidae</taxon>
        <taxon>Pleuronectes</taxon>
    </lineage>
</organism>
<dbReference type="EMBL" id="CADEAL010000459">
    <property type="protein sequence ID" value="CAB1420508.1"/>
    <property type="molecule type" value="Genomic_DNA"/>
</dbReference>
<evidence type="ECO:0000313" key="1">
    <source>
        <dbReference type="EMBL" id="CAB1420508.1"/>
    </source>
</evidence>
<reference evidence="1" key="1">
    <citation type="submission" date="2020-03" db="EMBL/GenBank/DDBJ databases">
        <authorList>
            <person name="Weist P."/>
        </authorList>
    </citation>
    <scope>NUCLEOTIDE SEQUENCE</scope>
</reference>
<proteinExistence type="predicted"/>
<keyword evidence="2" id="KW-1185">Reference proteome</keyword>
<sequence>MEAHLCVVQAGDWLSVSYPSNHDRIDGEGVSATVTGTSLPTDSPILPNSTRKMSSKDLLLLFAKSLNSDRHINQPSYRTKLFQEVKNFIVCLDVTKGELLAEFANYFHYGYKECMKKNLVNYLTTEDRAETKDINPSPEPIFGSVGSMPEASDYLGQLLSSPEHQSHSPSDSVYQQSPPGHFSWYSSARSPAIKYPTVQLSAHTQQHGGYLSPV</sequence>
<evidence type="ECO:0000313" key="2">
    <source>
        <dbReference type="Proteomes" id="UP001153269"/>
    </source>
</evidence>
<accession>A0A9N7TZH9</accession>
<protein>
    <submittedName>
        <fullName evidence="1">Uncharacterized protein</fullName>
    </submittedName>
</protein>
<gene>
    <name evidence="1" type="ORF">PLEPLA_LOCUS8383</name>
</gene>
<dbReference type="Proteomes" id="UP001153269">
    <property type="component" value="Unassembled WGS sequence"/>
</dbReference>
<name>A0A9N7TZH9_PLEPL</name>
<comment type="caution">
    <text evidence="1">The sequence shown here is derived from an EMBL/GenBank/DDBJ whole genome shotgun (WGS) entry which is preliminary data.</text>
</comment>
<dbReference type="AlphaFoldDB" id="A0A9N7TZH9"/>